<dbReference type="InterPro" id="IPR012788">
    <property type="entry name" value="Decarb_PcaC"/>
</dbReference>
<evidence type="ECO:0000313" key="5">
    <source>
        <dbReference type="Proteomes" id="UP001597058"/>
    </source>
</evidence>
<feature type="compositionally biased region" description="Basic and acidic residues" evidence="1">
    <location>
        <begin position="385"/>
        <end position="397"/>
    </location>
</feature>
<dbReference type="RefSeq" id="WP_168531107.1">
    <property type="nucleotide sequence ID" value="NZ_JBHSKH010000081.1"/>
</dbReference>
<dbReference type="Pfam" id="PF02627">
    <property type="entry name" value="CMD"/>
    <property type="match status" value="1"/>
</dbReference>
<proteinExistence type="predicted"/>
<dbReference type="Pfam" id="PF00561">
    <property type="entry name" value="Abhydrolase_1"/>
    <property type="match status" value="1"/>
</dbReference>
<dbReference type="GO" id="GO:0047570">
    <property type="term" value="F:3-oxoadipate enol-lactonase activity"/>
    <property type="evidence" value="ECO:0007669"/>
    <property type="project" value="UniProtKB-EC"/>
</dbReference>
<feature type="domain" description="AB hydrolase-1" evidence="2">
    <location>
        <begin position="21"/>
        <end position="241"/>
    </location>
</feature>
<dbReference type="Gene3D" id="3.40.50.1820">
    <property type="entry name" value="alpha/beta hydrolase"/>
    <property type="match status" value="1"/>
</dbReference>
<dbReference type="NCBIfam" id="TIGR02425">
    <property type="entry name" value="decarb_PcaC"/>
    <property type="match status" value="1"/>
</dbReference>
<comment type="caution">
    <text evidence="4">The sequence shown here is derived from an EMBL/GenBank/DDBJ whole genome shotgun (WGS) entry which is preliminary data.</text>
</comment>
<protein>
    <submittedName>
        <fullName evidence="4">3-oxoadipate enol-lactonase</fullName>
        <ecNumber evidence="4">3.1.1.24</ecNumber>
    </submittedName>
</protein>
<dbReference type="InterPro" id="IPR029032">
    <property type="entry name" value="AhpD-like"/>
</dbReference>
<dbReference type="InterPro" id="IPR052512">
    <property type="entry name" value="4CMD/NDH-1_regulator"/>
</dbReference>
<keyword evidence="5" id="KW-1185">Reference proteome</keyword>
<dbReference type="EC" id="3.1.1.24" evidence="4"/>
<dbReference type="PRINTS" id="PR00111">
    <property type="entry name" value="ABHYDROLASE"/>
</dbReference>
<gene>
    <name evidence="4" type="primary">pcaD</name>
    <name evidence="4" type="ORF">ACFQ5X_25390</name>
</gene>
<dbReference type="SUPFAM" id="SSF69118">
    <property type="entry name" value="AhpD-like"/>
    <property type="match status" value="1"/>
</dbReference>
<dbReference type="InterPro" id="IPR029058">
    <property type="entry name" value="AB_hydrolase_fold"/>
</dbReference>
<feature type="region of interest" description="Disordered" evidence="1">
    <location>
        <begin position="374"/>
        <end position="403"/>
    </location>
</feature>
<dbReference type="Gene3D" id="1.20.1290.10">
    <property type="entry name" value="AhpD-like"/>
    <property type="match status" value="1"/>
</dbReference>
<dbReference type="Proteomes" id="UP001597058">
    <property type="component" value="Unassembled WGS sequence"/>
</dbReference>
<dbReference type="InterPro" id="IPR003779">
    <property type="entry name" value="CMD-like"/>
</dbReference>
<evidence type="ECO:0000313" key="4">
    <source>
        <dbReference type="EMBL" id="MFD1309178.1"/>
    </source>
</evidence>
<sequence length="403" mass="42688">MKTQPEDRLPYHRAEGAATAPPLLLGPSLGTSTALWDEVAPELSLTHRVVRWDLPGHGGSPANLIGPGATVADLAALVLALADALGVDRFAYAGVSLGGAVGLHLAVHHPDRVAALAVICSSAHFNGAGPWQERARTVRREGLAALAESANSRWFTAGFSVPRLIEDQRTADPEAYAACCDALAAFDLRDRLSSITAPTLLVAGREDPATPPAHLREIADAVPGASLTEIAGASHLAPAERPEAVTAALRGHFDGYPARGMEVRREVLGDAHVDRAQARQTPFTARFQDFISRYAWGEIWTDPTLSRRERSLITLTALVAHGHLDELAMHVRAARRNGLTSEQIGAVLLQTAVYCGVPAANSAFAVAQRVLDELDGPGATDGEERDARDEHGERDAAETSGDA</sequence>
<keyword evidence="4" id="KW-0378">Hydrolase</keyword>
<dbReference type="InterPro" id="IPR000073">
    <property type="entry name" value="AB_hydrolase_1"/>
</dbReference>
<organism evidence="4 5">
    <name type="scientific">Streptomyces kaempferi</name>
    <dbReference type="NCBI Taxonomy" id="333725"/>
    <lineage>
        <taxon>Bacteria</taxon>
        <taxon>Bacillati</taxon>
        <taxon>Actinomycetota</taxon>
        <taxon>Actinomycetes</taxon>
        <taxon>Kitasatosporales</taxon>
        <taxon>Streptomycetaceae</taxon>
        <taxon>Streptomyces</taxon>
    </lineage>
</organism>
<dbReference type="InterPro" id="IPR026968">
    <property type="entry name" value="PcaD/CatD"/>
</dbReference>
<dbReference type="NCBIfam" id="TIGR02427">
    <property type="entry name" value="protocat_pcaD"/>
    <property type="match status" value="1"/>
</dbReference>
<evidence type="ECO:0000259" key="3">
    <source>
        <dbReference type="Pfam" id="PF02627"/>
    </source>
</evidence>
<reference evidence="5" key="1">
    <citation type="journal article" date="2019" name="Int. J. Syst. Evol. Microbiol.">
        <title>The Global Catalogue of Microorganisms (GCM) 10K type strain sequencing project: providing services to taxonomists for standard genome sequencing and annotation.</title>
        <authorList>
            <consortium name="The Broad Institute Genomics Platform"/>
            <consortium name="The Broad Institute Genome Sequencing Center for Infectious Disease"/>
            <person name="Wu L."/>
            <person name="Ma J."/>
        </authorList>
    </citation>
    <scope>NUCLEOTIDE SEQUENCE [LARGE SCALE GENOMIC DNA]</scope>
    <source>
        <strain evidence="5">CGMCC 4.7020</strain>
    </source>
</reference>
<accession>A0ABW3XLU3</accession>
<name>A0ABW3XLU3_9ACTN</name>
<dbReference type="EMBL" id="JBHTMM010000034">
    <property type="protein sequence ID" value="MFD1309178.1"/>
    <property type="molecule type" value="Genomic_DNA"/>
</dbReference>
<dbReference type="PANTHER" id="PTHR33570:SF2">
    <property type="entry name" value="CARBOXYMUCONOLACTONE DECARBOXYLASE-LIKE DOMAIN-CONTAINING PROTEIN"/>
    <property type="match status" value="1"/>
</dbReference>
<evidence type="ECO:0000259" key="2">
    <source>
        <dbReference type="Pfam" id="PF00561"/>
    </source>
</evidence>
<dbReference type="PANTHER" id="PTHR33570">
    <property type="entry name" value="4-CARBOXYMUCONOLACTONE DECARBOXYLASE FAMILY PROTEIN"/>
    <property type="match status" value="1"/>
</dbReference>
<evidence type="ECO:0000256" key="1">
    <source>
        <dbReference type="SAM" id="MobiDB-lite"/>
    </source>
</evidence>
<feature type="domain" description="Carboxymuconolactone decarboxylase-like" evidence="3">
    <location>
        <begin position="286"/>
        <end position="368"/>
    </location>
</feature>
<dbReference type="SUPFAM" id="SSF53474">
    <property type="entry name" value="alpha/beta-Hydrolases"/>
    <property type="match status" value="1"/>
</dbReference>